<evidence type="ECO:0000256" key="8">
    <source>
        <dbReference type="ARBA" id="ARBA00023180"/>
    </source>
</evidence>
<reference evidence="11" key="1">
    <citation type="journal article" date="2018" name="DNA Res.">
        <title>Multiple hybrid de novo genome assembly of finger millet, an orphan allotetraploid crop.</title>
        <authorList>
            <person name="Hatakeyama M."/>
            <person name="Aluri S."/>
            <person name="Balachadran M.T."/>
            <person name="Sivarajan S.R."/>
            <person name="Patrignani A."/>
            <person name="Gruter S."/>
            <person name="Poveda L."/>
            <person name="Shimizu-Inatsugi R."/>
            <person name="Baeten J."/>
            <person name="Francoijs K.J."/>
            <person name="Nataraja K.N."/>
            <person name="Reddy Y.A.N."/>
            <person name="Phadnis S."/>
            <person name="Ravikumar R.L."/>
            <person name="Schlapbach R."/>
            <person name="Sreeman S.M."/>
            <person name="Shimizu K.K."/>
        </authorList>
    </citation>
    <scope>NUCLEOTIDE SEQUENCE</scope>
</reference>
<dbReference type="Pfam" id="PF08263">
    <property type="entry name" value="LRRNT_2"/>
    <property type="match status" value="1"/>
</dbReference>
<protein>
    <recommendedName>
        <fullName evidence="13">Leucine-rich repeat-containing N-terminal plant-type domain-containing protein</fullName>
    </recommendedName>
</protein>
<evidence type="ECO:0000259" key="10">
    <source>
        <dbReference type="Pfam" id="PF23598"/>
    </source>
</evidence>
<evidence type="ECO:0000256" key="1">
    <source>
        <dbReference type="ARBA" id="ARBA00004479"/>
    </source>
</evidence>
<dbReference type="PANTHER" id="PTHR48063">
    <property type="entry name" value="LRR RECEPTOR-LIKE KINASE"/>
    <property type="match status" value="1"/>
</dbReference>
<dbReference type="InterPro" id="IPR032675">
    <property type="entry name" value="LRR_dom_sf"/>
</dbReference>
<accession>A0AAV5C770</accession>
<sequence>MLYRFRPLAESRRLEPVRVVASTRRSNTSSKRCILLERDALLAFRARLTDPDSYLASWQGEDCCQWKGVRCSSHTGHVVELALQLEGSQVKRWIPGSLENLRYLYLSNSMFSGQLPPQLGNLSKLQYLDLNSIYTTYSTDLAWLSRLTELHLTTLDLSSNSFSGEIPLGIGALTKLRALLLGSNNLEGPIPEEIGKFVALKNLNLSWNHLSGTIPGSNGELHSLESLDLSHNEFAGDVPANLSDQLSLSHLNLSYINLTGRIPSGNQLQTGAEPAPGLRGCWSPVVDFC</sequence>
<dbReference type="Gene3D" id="3.80.10.10">
    <property type="entry name" value="Ribonuclease Inhibitor"/>
    <property type="match status" value="2"/>
</dbReference>
<feature type="domain" description="Leucine-rich repeat-containing N-terminal plant-type" evidence="9">
    <location>
        <begin position="37"/>
        <end position="72"/>
    </location>
</feature>
<evidence type="ECO:0000256" key="5">
    <source>
        <dbReference type="ARBA" id="ARBA00022737"/>
    </source>
</evidence>
<dbReference type="AlphaFoldDB" id="A0AAV5C770"/>
<dbReference type="FunFam" id="3.80.10.10:FF:000221">
    <property type="entry name" value="Leucine-rich repeat receptor-like protein kinase PXL1"/>
    <property type="match status" value="1"/>
</dbReference>
<evidence type="ECO:0000259" key="9">
    <source>
        <dbReference type="Pfam" id="PF08263"/>
    </source>
</evidence>
<keyword evidence="7" id="KW-0472">Membrane</keyword>
<evidence type="ECO:0000313" key="11">
    <source>
        <dbReference type="EMBL" id="GJM93990.1"/>
    </source>
</evidence>
<comment type="subcellular location">
    <subcellularLocation>
        <location evidence="1">Membrane</location>
        <topology evidence="1">Single-pass type I membrane protein</topology>
    </subcellularLocation>
</comment>
<keyword evidence="4" id="KW-0732">Signal</keyword>
<dbReference type="PANTHER" id="PTHR48063:SF93">
    <property type="entry name" value="LEUCINE-RICH REPEAT-CONTAINING N-TERMINAL PLANT-TYPE DOMAIN-CONTAINING PROTEIN"/>
    <property type="match status" value="1"/>
</dbReference>
<dbReference type="Proteomes" id="UP001054889">
    <property type="component" value="Unassembled WGS sequence"/>
</dbReference>
<evidence type="ECO:0000256" key="2">
    <source>
        <dbReference type="ARBA" id="ARBA00022614"/>
    </source>
</evidence>
<keyword evidence="6" id="KW-1133">Transmembrane helix</keyword>
<evidence type="ECO:0008006" key="13">
    <source>
        <dbReference type="Google" id="ProtNLM"/>
    </source>
</evidence>
<dbReference type="InterPro" id="IPR055414">
    <property type="entry name" value="LRR_R13L4/SHOC2-like"/>
</dbReference>
<keyword evidence="8" id="KW-0325">Glycoprotein</keyword>
<dbReference type="Pfam" id="PF23598">
    <property type="entry name" value="LRR_14"/>
    <property type="match status" value="1"/>
</dbReference>
<keyword evidence="2" id="KW-0433">Leucine-rich repeat</keyword>
<keyword evidence="5" id="KW-0677">Repeat</keyword>
<dbReference type="InterPro" id="IPR046956">
    <property type="entry name" value="RLP23-like"/>
</dbReference>
<evidence type="ECO:0000256" key="7">
    <source>
        <dbReference type="ARBA" id="ARBA00023136"/>
    </source>
</evidence>
<feature type="domain" description="Disease resistance R13L4/SHOC-2-like LRR" evidence="10">
    <location>
        <begin position="96"/>
        <end position="263"/>
    </location>
</feature>
<proteinExistence type="predicted"/>
<organism evidence="11 12">
    <name type="scientific">Eleusine coracana subsp. coracana</name>
    <dbReference type="NCBI Taxonomy" id="191504"/>
    <lineage>
        <taxon>Eukaryota</taxon>
        <taxon>Viridiplantae</taxon>
        <taxon>Streptophyta</taxon>
        <taxon>Embryophyta</taxon>
        <taxon>Tracheophyta</taxon>
        <taxon>Spermatophyta</taxon>
        <taxon>Magnoliopsida</taxon>
        <taxon>Liliopsida</taxon>
        <taxon>Poales</taxon>
        <taxon>Poaceae</taxon>
        <taxon>PACMAD clade</taxon>
        <taxon>Chloridoideae</taxon>
        <taxon>Cynodonteae</taxon>
        <taxon>Eleusininae</taxon>
        <taxon>Eleusine</taxon>
    </lineage>
</organism>
<dbReference type="EMBL" id="BQKI01000004">
    <property type="protein sequence ID" value="GJM93990.1"/>
    <property type="molecule type" value="Genomic_DNA"/>
</dbReference>
<evidence type="ECO:0000313" key="12">
    <source>
        <dbReference type="Proteomes" id="UP001054889"/>
    </source>
</evidence>
<evidence type="ECO:0000256" key="4">
    <source>
        <dbReference type="ARBA" id="ARBA00022729"/>
    </source>
</evidence>
<dbReference type="InterPro" id="IPR013210">
    <property type="entry name" value="LRR_N_plant-typ"/>
</dbReference>
<comment type="caution">
    <text evidence="11">The sequence shown here is derived from an EMBL/GenBank/DDBJ whole genome shotgun (WGS) entry which is preliminary data.</text>
</comment>
<reference evidence="11" key="2">
    <citation type="submission" date="2021-12" db="EMBL/GenBank/DDBJ databases">
        <title>Resequencing data analysis of finger millet.</title>
        <authorList>
            <person name="Hatakeyama M."/>
            <person name="Aluri S."/>
            <person name="Balachadran M.T."/>
            <person name="Sivarajan S.R."/>
            <person name="Poveda L."/>
            <person name="Shimizu-Inatsugi R."/>
            <person name="Schlapbach R."/>
            <person name="Sreeman S.M."/>
            <person name="Shimizu K.K."/>
        </authorList>
    </citation>
    <scope>NUCLEOTIDE SEQUENCE</scope>
</reference>
<evidence type="ECO:0000256" key="3">
    <source>
        <dbReference type="ARBA" id="ARBA00022692"/>
    </source>
</evidence>
<keyword evidence="3" id="KW-0812">Transmembrane</keyword>
<dbReference type="PRINTS" id="PR00019">
    <property type="entry name" value="LEURICHRPT"/>
</dbReference>
<gene>
    <name evidence="11" type="primary">ga10598</name>
    <name evidence="11" type="ORF">PR202_ga10598</name>
</gene>
<keyword evidence="12" id="KW-1185">Reference proteome</keyword>
<dbReference type="SUPFAM" id="SSF52058">
    <property type="entry name" value="L domain-like"/>
    <property type="match status" value="1"/>
</dbReference>
<evidence type="ECO:0000256" key="6">
    <source>
        <dbReference type="ARBA" id="ARBA00022989"/>
    </source>
</evidence>
<name>A0AAV5C770_ELECO</name>
<dbReference type="GO" id="GO:0016020">
    <property type="term" value="C:membrane"/>
    <property type="evidence" value="ECO:0007669"/>
    <property type="project" value="UniProtKB-SubCell"/>
</dbReference>